<name>A0ABU3W209_9GAMM</name>
<dbReference type="InterPro" id="IPR036914">
    <property type="entry name" value="MGS-like_dom_sf"/>
</dbReference>
<evidence type="ECO:0000256" key="2">
    <source>
        <dbReference type="ARBA" id="ARBA00022598"/>
    </source>
</evidence>
<evidence type="ECO:0000259" key="5">
    <source>
        <dbReference type="PROSITE" id="PS51855"/>
    </source>
</evidence>
<organism evidence="6 7">
    <name type="scientific">Marinobacter xestospongiae</name>
    <dbReference type="NCBI Taxonomy" id="994319"/>
    <lineage>
        <taxon>Bacteria</taxon>
        <taxon>Pseudomonadati</taxon>
        <taxon>Pseudomonadota</taxon>
        <taxon>Gammaproteobacteria</taxon>
        <taxon>Pseudomonadales</taxon>
        <taxon>Marinobacteraceae</taxon>
        <taxon>Marinobacter</taxon>
    </lineage>
</organism>
<evidence type="ECO:0000256" key="1">
    <source>
        <dbReference type="ARBA" id="ARBA00012738"/>
    </source>
</evidence>
<evidence type="ECO:0000313" key="7">
    <source>
        <dbReference type="Proteomes" id="UP001269819"/>
    </source>
</evidence>
<evidence type="ECO:0000313" key="6">
    <source>
        <dbReference type="EMBL" id="MDV2080572.1"/>
    </source>
</evidence>
<dbReference type="Pfam" id="PF02142">
    <property type="entry name" value="MGS"/>
    <property type="match status" value="1"/>
</dbReference>
<dbReference type="InterPro" id="IPR033937">
    <property type="entry name" value="MGS_CPS_CarB"/>
</dbReference>
<keyword evidence="4" id="KW-0067">ATP-binding</keyword>
<keyword evidence="3" id="KW-0547">Nucleotide-binding</keyword>
<dbReference type="Gene3D" id="3.40.50.1380">
    <property type="entry name" value="Methylglyoxal synthase-like domain"/>
    <property type="match status" value="1"/>
</dbReference>
<keyword evidence="7" id="KW-1185">Reference proteome</keyword>
<keyword evidence="2 6" id="KW-0436">Ligase</keyword>
<dbReference type="InterPro" id="IPR011607">
    <property type="entry name" value="MGS-like_dom"/>
</dbReference>
<dbReference type="CDD" id="cd01424">
    <property type="entry name" value="MGS_CPS_II"/>
    <property type="match status" value="1"/>
</dbReference>
<comment type="caution">
    <text evidence="6">The sequence shown here is derived from an EMBL/GenBank/DDBJ whole genome shotgun (WGS) entry which is preliminary data.</text>
</comment>
<dbReference type="PANTHER" id="PTHR11405">
    <property type="entry name" value="CARBAMOYLTRANSFERASE FAMILY MEMBER"/>
    <property type="match status" value="1"/>
</dbReference>
<dbReference type="EC" id="6.3.5.5" evidence="1"/>
<dbReference type="GO" id="GO:0004088">
    <property type="term" value="F:carbamoyl-phosphate synthase (glutamine-hydrolyzing) activity"/>
    <property type="evidence" value="ECO:0007669"/>
    <property type="project" value="UniProtKB-EC"/>
</dbReference>
<reference evidence="6 7" key="1">
    <citation type="submission" date="2023-10" db="EMBL/GenBank/DDBJ databases">
        <title>Characteristics and mechanism of a salt-tolerant marine origin heterotrophic nitrifying- aerobic denitrifying bacteria Marinobacter xestospongiae HN1.</title>
        <authorList>
            <person name="Qi R."/>
        </authorList>
    </citation>
    <scope>NUCLEOTIDE SEQUENCE [LARGE SCALE GENOMIC DNA]</scope>
    <source>
        <strain evidence="6 7">HN1</strain>
    </source>
</reference>
<feature type="domain" description="MGS-like" evidence="5">
    <location>
        <begin position="21"/>
        <end position="156"/>
    </location>
</feature>
<dbReference type="EMBL" id="JAWIIJ010000015">
    <property type="protein sequence ID" value="MDV2080572.1"/>
    <property type="molecule type" value="Genomic_DNA"/>
</dbReference>
<dbReference type="PROSITE" id="PS51855">
    <property type="entry name" value="MGS"/>
    <property type="match status" value="1"/>
</dbReference>
<evidence type="ECO:0000256" key="4">
    <source>
        <dbReference type="ARBA" id="ARBA00022840"/>
    </source>
</evidence>
<protein>
    <recommendedName>
        <fullName evidence="1">carbamoyl-phosphate synthase (glutamine-hydrolyzing)</fullName>
        <ecNumber evidence="1">6.3.5.5</ecNumber>
    </recommendedName>
</protein>
<dbReference type="SMART" id="SM00851">
    <property type="entry name" value="MGS"/>
    <property type="match status" value="1"/>
</dbReference>
<sequence>VMGLGDSFDEAFAKAALAVGERLPEKGTAFMSVRDVDKAGAAEVARDLIAAGFQLIATTGTAKALRDAGIKVETVNKVREGRPHIVDAIKNGQVQLIINTTEGRKAISDSAQIRQSALQSKVTYTTTLAGGEALCRAINFGPERTVRRLQDLHAGK</sequence>
<dbReference type="Proteomes" id="UP001269819">
    <property type="component" value="Unassembled WGS sequence"/>
</dbReference>
<proteinExistence type="predicted"/>
<gene>
    <name evidence="6" type="primary">carB</name>
    <name evidence="6" type="ORF">RYS15_17955</name>
</gene>
<dbReference type="SUPFAM" id="SSF52335">
    <property type="entry name" value="Methylglyoxal synthase-like"/>
    <property type="match status" value="1"/>
</dbReference>
<accession>A0ABU3W209</accession>
<dbReference type="PANTHER" id="PTHR11405:SF53">
    <property type="entry name" value="CARBAMOYL-PHOSPHATE SYNTHASE [AMMONIA], MITOCHONDRIAL"/>
    <property type="match status" value="1"/>
</dbReference>
<evidence type="ECO:0000256" key="3">
    <source>
        <dbReference type="ARBA" id="ARBA00022741"/>
    </source>
</evidence>
<feature type="non-terminal residue" evidence="6">
    <location>
        <position position="1"/>
    </location>
</feature>